<evidence type="ECO:0000256" key="1">
    <source>
        <dbReference type="SAM" id="Phobius"/>
    </source>
</evidence>
<reference evidence="3" key="1">
    <citation type="submission" date="2016-01" db="EMBL/GenBank/DDBJ databases">
        <title>Draft genome sequence of Thermodesulfovibrio aggregans strain TGE-P1.</title>
        <authorList>
            <person name="Sekiguchi Y."/>
            <person name="Ohashi A."/>
            <person name="Matsuura N."/>
            <person name="Tourlousse M.D."/>
        </authorList>
    </citation>
    <scope>NUCLEOTIDE SEQUENCE [LARGE SCALE GENOMIC DNA]</scope>
    <source>
        <strain evidence="3">TGE-P1</strain>
    </source>
</reference>
<protein>
    <submittedName>
        <fullName evidence="2">YbbR-like protein</fullName>
    </submittedName>
</protein>
<dbReference type="CDD" id="cd20206">
    <property type="entry name" value="YbbR"/>
    <property type="match status" value="1"/>
</dbReference>
<dbReference type="Gene3D" id="2.170.120.40">
    <property type="entry name" value="YbbR-like domain"/>
    <property type="match status" value="1"/>
</dbReference>
<keyword evidence="3" id="KW-1185">Reference proteome</keyword>
<dbReference type="EMBL" id="BCNO01000002">
    <property type="protein sequence ID" value="GAQ95191.1"/>
    <property type="molecule type" value="Genomic_DNA"/>
</dbReference>
<evidence type="ECO:0000313" key="2">
    <source>
        <dbReference type="EMBL" id="GAQ95191.1"/>
    </source>
</evidence>
<dbReference type="STRING" id="86166.TAGGR_277"/>
<dbReference type="PANTHER" id="PTHR37804:SF1">
    <property type="entry name" value="CDAA REGULATORY PROTEIN CDAR"/>
    <property type="match status" value="1"/>
</dbReference>
<sequence>MNRVFKKLITENITFKLISIALAIFLWFFVTFKGQTETSVEVPIEFKSTPAEMEILKQSVKKVTVTISARERILKELIQKNIRVVIDLSNVKLGENSIPITKSSVKLPRGIEILKIEPSQIKVYMDEKTQKIVPIRVVLSGKPAKDFYIASVSSDPSSIKIEGAKKELNRIRVIKTEPIDIEGLSEDLKIQAKIDPEGKIFRTDQDTVYINVKLLRRKL</sequence>
<keyword evidence="1" id="KW-0812">Transmembrane</keyword>
<dbReference type="InterPro" id="IPR012505">
    <property type="entry name" value="YbbR"/>
</dbReference>
<keyword evidence="1" id="KW-1133">Transmembrane helix</keyword>
<dbReference type="RefSeq" id="WP_059176638.1">
    <property type="nucleotide sequence ID" value="NZ_BCNO01000002.1"/>
</dbReference>
<name>A0A0U9HQ60_9BACT</name>
<dbReference type="PANTHER" id="PTHR37804">
    <property type="entry name" value="CDAA REGULATORY PROTEIN CDAR"/>
    <property type="match status" value="1"/>
</dbReference>
<dbReference type="Gene3D" id="2.170.120.30">
    <property type="match status" value="1"/>
</dbReference>
<organism evidence="2 3">
    <name type="scientific">Thermodesulfovibrio aggregans</name>
    <dbReference type="NCBI Taxonomy" id="86166"/>
    <lineage>
        <taxon>Bacteria</taxon>
        <taxon>Pseudomonadati</taxon>
        <taxon>Nitrospirota</taxon>
        <taxon>Thermodesulfovibrionia</taxon>
        <taxon>Thermodesulfovibrionales</taxon>
        <taxon>Thermodesulfovibrionaceae</taxon>
        <taxon>Thermodesulfovibrio</taxon>
    </lineage>
</organism>
<dbReference type="Pfam" id="PF07949">
    <property type="entry name" value="YbbR"/>
    <property type="match status" value="2"/>
</dbReference>
<dbReference type="Proteomes" id="UP000054976">
    <property type="component" value="Unassembled WGS sequence"/>
</dbReference>
<keyword evidence="1" id="KW-0472">Membrane</keyword>
<accession>A0A0U9HQ60</accession>
<dbReference type="OrthoDB" id="128578at2"/>
<feature type="transmembrane region" description="Helical" evidence="1">
    <location>
        <begin position="12"/>
        <end position="30"/>
    </location>
</feature>
<proteinExistence type="predicted"/>
<gene>
    <name evidence="2" type="ORF">TAGGR_277</name>
</gene>
<dbReference type="InterPro" id="IPR053154">
    <property type="entry name" value="c-di-AMP_regulator"/>
</dbReference>
<evidence type="ECO:0000313" key="3">
    <source>
        <dbReference type="Proteomes" id="UP000054976"/>
    </source>
</evidence>
<comment type="caution">
    <text evidence="2">The sequence shown here is derived from an EMBL/GenBank/DDBJ whole genome shotgun (WGS) entry which is preliminary data.</text>
</comment>
<dbReference type="AlphaFoldDB" id="A0A0U9HQ60"/>